<feature type="compositionally biased region" description="Low complexity" evidence="1">
    <location>
        <begin position="181"/>
        <end position="200"/>
    </location>
</feature>
<feature type="compositionally biased region" description="Basic and acidic residues" evidence="1">
    <location>
        <begin position="259"/>
        <end position="285"/>
    </location>
</feature>
<organism evidence="2 3">
    <name type="scientific">Streptomyces salinarius</name>
    <dbReference type="NCBI Taxonomy" id="2762598"/>
    <lineage>
        <taxon>Bacteria</taxon>
        <taxon>Bacillati</taxon>
        <taxon>Actinomycetota</taxon>
        <taxon>Actinomycetes</taxon>
        <taxon>Kitasatosporales</taxon>
        <taxon>Streptomycetaceae</taxon>
        <taxon>Streptomyces</taxon>
    </lineage>
</organism>
<dbReference type="Proteomes" id="UP001614264">
    <property type="component" value="Unassembled WGS sequence"/>
</dbReference>
<feature type="region of interest" description="Disordered" evidence="1">
    <location>
        <begin position="149"/>
        <end position="285"/>
    </location>
</feature>
<dbReference type="EMBL" id="JBITPR010000043">
    <property type="protein sequence ID" value="MFI7872656.1"/>
    <property type="molecule type" value="Genomic_DNA"/>
</dbReference>
<name>A0ABW8BCC2_9ACTN</name>
<gene>
    <name evidence="2" type="ORF">AB4829_18905</name>
</gene>
<feature type="compositionally biased region" description="Low complexity" evidence="1">
    <location>
        <begin position="240"/>
        <end position="258"/>
    </location>
</feature>
<proteinExistence type="predicted"/>
<dbReference type="RefSeq" id="WP_388422215.1">
    <property type="nucleotide sequence ID" value="NZ_JBITPR010000043.1"/>
</dbReference>
<evidence type="ECO:0000256" key="1">
    <source>
        <dbReference type="SAM" id="MobiDB-lite"/>
    </source>
</evidence>
<protein>
    <submittedName>
        <fullName evidence="2">Uncharacterized protein</fullName>
    </submittedName>
</protein>
<feature type="region of interest" description="Disordered" evidence="1">
    <location>
        <begin position="38"/>
        <end position="87"/>
    </location>
</feature>
<evidence type="ECO:0000313" key="2">
    <source>
        <dbReference type="EMBL" id="MFI7872656.1"/>
    </source>
</evidence>
<reference evidence="2 3" key="1">
    <citation type="submission" date="2024-07" db="EMBL/GenBank/DDBJ databases">
        <title>Whole genome sequencing of Prodigiosin pigment-producing Streptomyces salinarius isolated from rhizosphere soil of Arachis hypogaea.</title>
        <authorList>
            <person name="Vidhya A."/>
            <person name="Ramya S."/>
        </authorList>
    </citation>
    <scope>NUCLEOTIDE SEQUENCE [LARGE SCALE GENOMIC DNA]</scope>
    <source>
        <strain evidence="2 3">VRMG2420</strain>
    </source>
</reference>
<feature type="compositionally biased region" description="Polar residues" evidence="1">
    <location>
        <begin position="73"/>
        <end position="87"/>
    </location>
</feature>
<accession>A0ABW8BCC2</accession>
<sequence>MTEPTNKELADDISAIRDALKKKADKSSISELLKRSDVRPKALVDGPDEEGGPGTAPVTGEAAAPDKPDPQDLATQQEVEAATASQTWVNSKPAEFVGYAWAWQALKLELPTLFNLEIFTEKMLGKLNLFPNEDGRGFHIARNDYGLLLPTRRPPEEQTSGDGDPAPADPSSPDRRPAPADPAGPGTRSGADPAGPSRRPAPADPAPADPAPGDRQPASGDRRTASPSPEPRRRRRGGRTRSTGPDPEQQQRLQAALRRTNDESRRTAAGLRDTRAAADDLARTL</sequence>
<comment type="caution">
    <text evidence="2">The sequence shown here is derived from an EMBL/GenBank/DDBJ whole genome shotgun (WGS) entry which is preliminary data.</text>
</comment>
<keyword evidence="3" id="KW-1185">Reference proteome</keyword>
<evidence type="ECO:0000313" key="3">
    <source>
        <dbReference type="Proteomes" id="UP001614264"/>
    </source>
</evidence>
<feature type="compositionally biased region" description="Low complexity" evidence="1">
    <location>
        <begin position="160"/>
        <end position="171"/>
    </location>
</feature>